<protein>
    <submittedName>
        <fullName evidence="1">Uncharacterized protein</fullName>
    </submittedName>
</protein>
<organism evidence="1 2">
    <name type="scientific">Tessaracoccus flavus</name>
    <dbReference type="NCBI Taxonomy" id="1610493"/>
    <lineage>
        <taxon>Bacteria</taxon>
        <taxon>Bacillati</taxon>
        <taxon>Actinomycetota</taxon>
        <taxon>Actinomycetes</taxon>
        <taxon>Propionibacteriales</taxon>
        <taxon>Propionibacteriaceae</taxon>
        <taxon>Tessaracoccus</taxon>
    </lineage>
</organism>
<dbReference type="SUPFAM" id="SSF52540">
    <property type="entry name" value="P-loop containing nucleoside triphosphate hydrolases"/>
    <property type="match status" value="1"/>
</dbReference>
<sequence length="217" mass="24789">MSAITVSRKLGSYGGRIAERVARELGWKFADRFFIDAVISEYGLIEMDELYDKPPTLLDLFNENTAMTIQWMNKTVKTLAAKYDVVILGRGGFAALKGYSDVFNVLVTAPEELRVQRVMEDNKVSTGVAREMVERDVDTKKRFVRRYYGEDWAAEDSYDLVVDTSEVSEDEAVQRIIDAARGWFEKSDGPRIGGLEVDEMLLHTIEERFNTDTTLYR</sequence>
<evidence type="ECO:0000313" key="1">
    <source>
        <dbReference type="EMBL" id="AQP43570.1"/>
    </source>
</evidence>
<dbReference type="STRING" id="1610493.RPIT_00985"/>
<dbReference type="RefSeq" id="WP_077339679.1">
    <property type="nucleotide sequence ID" value="NZ_CP019605.1"/>
</dbReference>
<dbReference type="Gene3D" id="3.40.50.300">
    <property type="entry name" value="P-loop containing nucleotide triphosphate hydrolases"/>
    <property type="match status" value="1"/>
</dbReference>
<dbReference type="InterPro" id="IPR027417">
    <property type="entry name" value="P-loop_NTPase"/>
</dbReference>
<proteinExistence type="predicted"/>
<dbReference type="KEGG" id="tfl:RPIT_00985"/>
<reference evidence="1 2" key="1">
    <citation type="journal article" date="2016" name="Int. J. Syst. Evol. Microbiol.">
        <title>Tessaracoccus flavus sp. nov., isolated from the drainage system of a lindane-producing factory.</title>
        <authorList>
            <person name="Kumari R."/>
            <person name="Singh P."/>
            <person name="Schumann P."/>
            <person name="Lal R."/>
        </authorList>
    </citation>
    <scope>NUCLEOTIDE SEQUENCE [LARGE SCALE GENOMIC DNA]</scope>
    <source>
        <strain evidence="1 2">RP1T</strain>
    </source>
</reference>
<dbReference type="AlphaFoldDB" id="A0A1Q2CBU1"/>
<dbReference type="Pfam" id="PF13189">
    <property type="entry name" value="Cytidylate_kin2"/>
    <property type="match status" value="1"/>
</dbReference>
<dbReference type="EMBL" id="CP019605">
    <property type="protein sequence ID" value="AQP43570.1"/>
    <property type="molecule type" value="Genomic_DNA"/>
</dbReference>
<gene>
    <name evidence="1" type="ORF">RPIT_00985</name>
</gene>
<evidence type="ECO:0000313" key="2">
    <source>
        <dbReference type="Proteomes" id="UP000188324"/>
    </source>
</evidence>
<accession>A0A1Q2CBU1</accession>
<dbReference type="OrthoDB" id="7929987at2"/>
<name>A0A1Q2CBU1_9ACTN</name>
<dbReference type="Proteomes" id="UP000188324">
    <property type="component" value="Chromosome"/>
</dbReference>
<keyword evidence="2" id="KW-1185">Reference proteome</keyword>